<evidence type="ECO:0000259" key="6">
    <source>
        <dbReference type="PROSITE" id="PS50046"/>
    </source>
</evidence>
<organism evidence="9 10">
    <name type="scientific">Leptolyngbya boryana NIES-2135</name>
    <dbReference type="NCBI Taxonomy" id="1973484"/>
    <lineage>
        <taxon>Bacteria</taxon>
        <taxon>Bacillati</taxon>
        <taxon>Cyanobacteriota</taxon>
        <taxon>Cyanophyceae</taxon>
        <taxon>Leptolyngbyales</taxon>
        <taxon>Leptolyngbyaceae</taxon>
        <taxon>Leptolyngbya group</taxon>
        <taxon>Leptolyngbya</taxon>
    </lineage>
</organism>
<feature type="domain" description="HAMP" evidence="8">
    <location>
        <begin position="373"/>
        <end position="425"/>
    </location>
</feature>
<keyword evidence="1 3" id="KW-0807">Transducer</keyword>
<dbReference type="Gene3D" id="1.10.287.950">
    <property type="entry name" value="Methyl-accepting chemotaxis protein"/>
    <property type="match status" value="1"/>
</dbReference>
<dbReference type="Gene3D" id="6.10.340.10">
    <property type="match status" value="1"/>
</dbReference>
<dbReference type="EMBL" id="AP018203">
    <property type="protein sequence ID" value="BAY56132.1"/>
    <property type="molecule type" value="Genomic_DNA"/>
</dbReference>
<dbReference type="SUPFAM" id="SSF58104">
    <property type="entry name" value="Methyl-accepting chemotaxis protein (MCP) signaling domain"/>
    <property type="match status" value="1"/>
</dbReference>
<name>A0A1Z4JH82_LEPBY</name>
<dbReference type="PROSITE" id="PS50885">
    <property type="entry name" value="HAMP"/>
    <property type="match status" value="2"/>
</dbReference>
<feature type="domain" description="Methyl-accepting transducer" evidence="7">
    <location>
        <begin position="674"/>
        <end position="910"/>
    </location>
</feature>
<protein>
    <submittedName>
        <fullName evidence="9">Methyl-accepting chemotaxis protein</fullName>
    </submittedName>
</protein>
<comment type="similarity">
    <text evidence="2">Belongs to the methyl-accepting chemotaxis (MCP) protein family.</text>
</comment>
<dbReference type="SMART" id="SM00065">
    <property type="entry name" value="GAF"/>
    <property type="match status" value="1"/>
</dbReference>
<dbReference type="SMART" id="SM00304">
    <property type="entry name" value="HAMP"/>
    <property type="match status" value="2"/>
</dbReference>
<keyword evidence="5" id="KW-0472">Membrane</keyword>
<dbReference type="CDD" id="cd06225">
    <property type="entry name" value="HAMP"/>
    <property type="match status" value="1"/>
</dbReference>
<keyword evidence="4" id="KW-0175">Coiled coil</keyword>
<dbReference type="InterPro" id="IPR004089">
    <property type="entry name" value="MCPsignal_dom"/>
</dbReference>
<dbReference type="GO" id="GO:0007165">
    <property type="term" value="P:signal transduction"/>
    <property type="evidence" value="ECO:0007669"/>
    <property type="project" value="UniProtKB-KW"/>
</dbReference>
<dbReference type="Gene3D" id="3.30.450.40">
    <property type="match status" value="1"/>
</dbReference>
<proteinExistence type="inferred from homology"/>
<evidence type="ECO:0000256" key="4">
    <source>
        <dbReference type="SAM" id="Coils"/>
    </source>
</evidence>
<dbReference type="Pfam" id="PF00672">
    <property type="entry name" value="HAMP"/>
    <property type="match status" value="1"/>
</dbReference>
<sequence>MLDSRRPSSQSPKSRPAWINWFYNLPIGRKQLLALTLCEFIPMVGFGIGSTFVLTNSLRTQLLSQAKSELAVTETNYNIKVNQMGFGSRGQSDNSAVIAATKNHQNNQAPPADLQKILQNEVKARRMEYATLVGKDLRIIASANNSRSKETITSPKLVALIQQVLKDGNQIKANEIVSGDELSKEAPPLPDGFKPQDALIRYVVTPVRDPDNENVLGVLIFGDIANRKLPIVENTLNSFGGGYSAIYLRRADGNFSLATSLTKDDSQQSQIDVALADPAILQSAIATNGETVTQRLEINGQMHTVAVKALPNRIIETPERAVRINADQPTALIVRGTPEGALNQLLWESMQQQGMAFALAFVTIVAWTALFRRMVVKPIQNLQQTTEAFADGDRTVRAEIYAKDEVGKLAMAFNHMADSIRSSESALETEVSRQEEQTREARALSEITVRMRRSLNAAQILQTAITETRNFLKLDRVIVYQFQNPETLDALISNESIGNESFSVIHQSIQDPLGLQRIEQYQFQSPWVIQNSAAEPNDTYRQQAATLNTKAELIVPLKQNEQVTGLVCAQMCNSPHKWQQSEVNFLSQLVTQIGYALDQANLLQEHQRALQDAETRKDSLQRQIIQLLGEVQNVSAGDLTVHANTNAGDLGIVADFFNAIVENLRTIVVKVKQSSAQVNDLLSQNEGEVEQLAVQARQQAQETIRTLDSVEQMTQAMQAVAERAQKAAISAEQAAIAAESGETIMDSTVTSIYSLRATVEDATRKVKQLGESSQHIGRVVSLINDLATQTDLLAINASIEATRAGEHGRGFSIVANEIAELASRSANATREIAAIIETIQQQTGEVVSTMTHGATQAVESAHSARNAKQSLLHVVQVSQQMDQLVKSISETMAAQAMTSRSVTSLIQEVAEVSNRTSDSSLRVSDALRQTVGVAEELQSSVEMFKIQAGDRADI</sequence>
<dbReference type="PANTHER" id="PTHR32089">
    <property type="entry name" value="METHYL-ACCEPTING CHEMOTAXIS PROTEIN MCPB"/>
    <property type="match status" value="1"/>
</dbReference>
<evidence type="ECO:0000256" key="5">
    <source>
        <dbReference type="SAM" id="Phobius"/>
    </source>
</evidence>
<evidence type="ECO:0000313" key="10">
    <source>
        <dbReference type="Proteomes" id="UP000217895"/>
    </source>
</evidence>
<feature type="domain" description="HAMP" evidence="8">
    <location>
        <begin position="618"/>
        <end position="669"/>
    </location>
</feature>
<accession>A0A1Z4JH82</accession>
<feature type="transmembrane region" description="Helical" evidence="5">
    <location>
        <begin position="32"/>
        <end position="54"/>
    </location>
</feature>
<dbReference type="Proteomes" id="UP000217895">
    <property type="component" value="Chromosome"/>
</dbReference>
<dbReference type="SMART" id="SM00283">
    <property type="entry name" value="MA"/>
    <property type="match status" value="1"/>
</dbReference>
<evidence type="ECO:0000256" key="2">
    <source>
        <dbReference type="ARBA" id="ARBA00029447"/>
    </source>
</evidence>
<dbReference type="Pfam" id="PF01590">
    <property type="entry name" value="GAF"/>
    <property type="match status" value="1"/>
</dbReference>
<dbReference type="PROSITE" id="PS50046">
    <property type="entry name" value="PHYTOCHROME_2"/>
    <property type="match status" value="1"/>
</dbReference>
<evidence type="ECO:0000256" key="3">
    <source>
        <dbReference type="PROSITE-ProRule" id="PRU00284"/>
    </source>
</evidence>
<evidence type="ECO:0000256" key="1">
    <source>
        <dbReference type="ARBA" id="ARBA00023224"/>
    </source>
</evidence>
<dbReference type="InterPro" id="IPR003018">
    <property type="entry name" value="GAF"/>
</dbReference>
<dbReference type="Pfam" id="PF00015">
    <property type="entry name" value="MCPsignal"/>
    <property type="match status" value="1"/>
</dbReference>
<dbReference type="PROSITE" id="PS50111">
    <property type="entry name" value="CHEMOTAXIS_TRANSDUC_2"/>
    <property type="match status" value="1"/>
</dbReference>
<dbReference type="InterPro" id="IPR016132">
    <property type="entry name" value="Phyto_chromo_attachment"/>
</dbReference>
<keyword evidence="5" id="KW-0812">Transmembrane</keyword>
<evidence type="ECO:0000259" key="8">
    <source>
        <dbReference type="PROSITE" id="PS50885"/>
    </source>
</evidence>
<dbReference type="CDD" id="cd11386">
    <property type="entry name" value="MCP_signal"/>
    <property type="match status" value="1"/>
</dbReference>
<dbReference type="InterPro" id="IPR029016">
    <property type="entry name" value="GAF-like_dom_sf"/>
</dbReference>
<dbReference type="PANTHER" id="PTHR32089:SF114">
    <property type="entry name" value="METHYL-ACCEPTING CHEMOTAXIS PROTEIN MCPB"/>
    <property type="match status" value="1"/>
</dbReference>
<dbReference type="SUPFAM" id="SSF158472">
    <property type="entry name" value="HAMP domain-like"/>
    <property type="match status" value="1"/>
</dbReference>
<dbReference type="GO" id="GO:0016020">
    <property type="term" value="C:membrane"/>
    <property type="evidence" value="ECO:0007669"/>
    <property type="project" value="InterPro"/>
</dbReference>
<reference evidence="9 10" key="1">
    <citation type="submission" date="2017-06" db="EMBL/GenBank/DDBJ databases">
        <title>Genome sequencing of cyanobaciteial culture collection at National Institute for Environmental Studies (NIES).</title>
        <authorList>
            <person name="Hirose Y."/>
            <person name="Shimura Y."/>
            <person name="Fujisawa T."/>
            <person name="Nakamura Y."/>
            <person name="Kawachi M."/>
        </authorList>
    </citation>
    <scope>NUCLEOTIDE SEQUENCE [LARGE SCALE GENOMIC DNA]</scope>
    <source>
        <strain evidence="9 10">NIES-2135</strain>
    </source>
</reference>
<gene>
    <name evidence="9" type="ORF">NIES2135_29620</name>
</gene>
<feature type="domain" description="Phytochrome chromophore attachment site" evidence="6">
    <location>
        <begin position="456"/>
        <end position="592"/>
    </location>
</feature>
<keyword evidence="5" id="KW-1133">Transmembrane helix</keyword>
<keyword evidence="10" id="KW-1185">Reference proteome</keyword>
<dbReference type="InterPro" id="IPR003660">
    <property type="entry name" value="HAMP_dom"/>
</dbReference>
<dbReference type="SUPFAM" id="SSF55781">
    <property type="entry name" value="GAF domain-like"/>
    <property type="match status" value="1"/>
</dbReference>
<evidence type="ECO:0000259" key="7">
    <source>
        <dbReference type="PROSITE" id="PS50111"/>
    </source>
</evidence>
<feature type="coiled-coil region" evidence="4">
    <location>
        <begin position="596"/>
        <end position="630"/>
    </location>
</feature>
<dbReference type="AlphaFoldDB" id="A0A1Z4JH82"/>
<evidence type="ECO:0000313" key="9">
    <source>
        <dbReference type="EMBL" id="BAY56132.1"/>
    </source>
</evidence>